<dbReference type="EMBL" id="QJPH01000346">
    <property type="protein sequence ID" value="PZN77012.1"/>
    <property type="molecule type" value="Genomic_DNA"/>
</dbReference>
<reference evidence="1 2" key="1">
    <citation type="journal article" date="2018" name="Aquat. Microb. Ecol.">
        <title>Gammaproteobacterial methanotrophs dominate.</title>
        <authorList>
            <person name="Rissanen A.J."/>
            <person name="Saarenheimo J."/>
            <person name="Tiirola M."/>
            <person name="Peura S."/>
            <person name="Aalto S.L."/>
            <person name="Karvinen A."/>
            <person name="Nykanen H."/>
        </authorList>
    </citation>
    <scope>NUCLEOTIDE SEQUENCE [LARGE SCALE GENOMIC DNA]</scope>
    <source>
        <strain evidence="1">AMbin10</strain>
    </source>
</reference>
<evidence type="ECO:0000313" key="1">
    <source>
        <dbReference type="EMBL" id="PZN77012.1"/>
    </source>
</evidence>
<organism evidence="1 2">
    <name type="scientific">Candidatus Methylumidiphilus alinenensis</name>
    <dbReference type="NCBI Taxonomy" id="2202197"/>
    <lineage>
        <taxon>Bacteria</taxon>
        <taxon>Pseudomonadati</taxon>
        <taxon>Pseudomonadota</taxon>
        <taxon>Gammaproteobacteria</taxon>
        <taxon>Methylococcales</taxon>
        <taxon>Candidatus Methylumidiphilus</taxon>
    </lineage>
</organism>
<dbReference type="AlphaFoldDB" id="A0A2W4QYX0"/>
<comment type="caution">
    <text evidence="1">The sequence shown here is derived from an EMBL/GenBank/DDBJ whole genome shotgun (WGS) entry which is preliminary data.</text>
</comment>
<protein>
    <submittedName>
        <fullName evidence="1">Uncharacterized protein</fullName>
    </submittedName>
</protein>
<name>A0A2W4QYX0_9GAMM</name>
<evidence type="ECO:0000313" key="2">
    <source>
        <dbReference type="Proteomes" id="UP000249396"/>
    </source>
</evidence>
<accession>A0A2W4QYX0</accession>
<proteinExistence type="predicted"/>
<dbReference type="Proteomes" id="UP000249396">
    <property type="component" value="Unassembled WGS sequence"/>
</dbReference>
<sequence length="325" mass="37536">MADQMPQNFGSHAADGSVAAARDINGPVSIYNYTTQNPRIPPVLSLLPLMFGRETQEEQLQDYLDGCFHKGQQIIAVVLPGPHRESPAHFVERYAKLSLRDAYQRHWRSRNYEYVWHPVLKWPEKHSPLQQRLDFLLRDLCRNIDGVSFGEEGHVRDRLVSQFADQSKHQILYYFLTADRVSGHDANLIGEWIGFWQKLKLDTAKNMTVSIIFCLHSEPSILPIRAEWSSRCVKALRTLCPNAPDVLMLEKLVPPIKEQDSYNWAFMHCQRAWNIASKEHESTFPLSTAILYQRAKNAFGWFRKRRPLLNLMTKLEEAVAKAAKP</sequence>
<gene>
    <name evidence="1" type="ORF">DM484_15455</name>
</gene>